<keyword evidence="2" id="KW-1185">Reference proteome</keyword>
<dbReference type="InParanoid" id="A0A6J2XDD1"/>
<proteinExistence type="predicted"/>
<dbReference type="Proteomes" id="UP000504635">
    <property type="component" value="Unplaced"/>
</dbReference>
<feature type="signal peptide" evidence="1">
    <location>
        <begin position="1"/>
        <end position="29"/>
    </location>
</feature>
<dbReference type="AlphaFoldDB" id="A0A6J2XDD1"/>
<evidence type="ECO:0000313" key="2">
    <source>
        <dbReference type="Proteomes" id="UP000504635"/>
    </source>
</evidence>
<accession>A0A6J2XDD1</accession>
<gene>
    <name evidence="3" type="primary">LOC115877226</name>
</gene>
<evidence type="ECO:0000313" key="3">
    <source>
        <dbReference type="RefSeq" id="XP_030749247.1"/>
    </source>
</evidence>
<organism evidence="2 3">
    <name type="scientific">Sitophilus oryzae</name>
    <name type="common">Rice weevil</name>
    <name type="synonym">Curculio oryzae</name>
    <dbReference type="NCBI Taxonomy" id="7048"/>
    <lineage>
        <taxon>Eukaryota</taxon>
        <taxon>Metazoa</taxon>
        <taxon>Ecdysozoa</taxon>
        <taxon>Arthropoda</taxon>
        <taxon>Hexapoda</taxon>
        <taxon>Insecta</taxon>
        <taxon>Pterygota</taxon>
        <taxon>Neoptera</taxon>
        <taxon>Endopterygota</taxon>
        <taxon>Coleoptera</taxon>
        <taxon>Polyphaga</taxon>
        <taxon>Cucujiformia</taxon>
        <taxon>Curculionidae</taxon>
        <taxon>Dryophthorinae</taxon>
        <taxon>Sitophilus</taxon>
    </lineage>
</organism>
<name>A0A6J2XDD1_SITOR</name>
<evidence type="ECO:0000256" key="1">
    <source>
        <dbReference type="SAM" id="SignalP"/>
    </source>
</evidence>
<dbReference type="OrthoDB" id="6671957at2759"/>
<dbReference type="RefSeq" id="XP_030749247.1">
    <property type="nucleotide sequence ID" value="XM_030893387.1"/>
</dbReference>
<dbReference type="GeneID" id="115877226"/>
<reference evidence="3" key="1">
    <citation type="submission" date="2025-08" db="UniProtKB">
        <authorList>
            <consortium name="RefSeq"/>
        </authorList>
    </citation>
    <scope>IDENTIFICATION</scope>
    <source>
        <tissue evidence="3">Gonads</tissue>
    </source>
</reference>
<keyword evidence="1" id="KW-0732">Signal</keyword>
<feature type="chain" id="PRO_5027112534" evidence="1">
    <location>
        <begin position="30"/>
        <end position="133"/>
    </location>
</feature>
<sequence>MFAEEVTAIERMWNLVFLIAVVQLCHVTTKSIEPTEPPLWFYPLSDLLRQAQAEEKSGNSDDSEDYIKNILDNGDSEALLTEKRALSMFARWGPVNSLGKDRNPIRSEYRTKSLENISTQTRGRIMGQPLRWG</sequence>
<protein>
    <submittedName>
        <fullName evidence="3">Uncharacterized protein LOC115877226</fullName>
    </submittedName>
</protein>
<dbReference type="KEGG" id="soy:115877226"/>